<evidence type="ECO:0000259" key="2">
    <source>
        <dbReference type="Pfam" id="PF19701"/>
    </source>
</evidence>
<feature type="transmembrane region" description="Helical" evidence="1">
    <location>
        <begin position="50"/>
        <end position="68"/>
    </location>
</feature>
<evidence type="ECO:0000256" key="1">
    <source>
        <dbReference type="SAM" id="Phobius"/>
    </source>
</evidence>
<keyword evidence="1" id="KW-1133">Transmembrane helix</keyword>
<evidence type="ECO:0000313" key="4">
    <source>
        <dbReference type="Proteomes" id="UP000050535"/>
    </source>
</evidence>
<keyword evidence="1" id="KW-0472">Membrane</keyword>
<dbReference type="EMBL" id="LGUC01000001">
    <property type="protein sequence ID" value="KPN29752.1"/>
    <property type="molecule type" value="Genomic_DNA"/>
</dbReference>
<name>A0A0P7GMF9_9EURY</name>
<organism evidence="3 4">
    <name type="scientific">Halolamina pelagica</name>
    <dbReference type="NCBI Taxonomy" id="699431"/>
    <lineage>
        <taxon>Archaea</taxon>
        <taxon>Methanobacteriati</taxon>
        <taxon>Methanobacteriota</taxon>
        <taxon>Stenosarchaea group</taxon>
        <taxon>Halobacteria</taxon>
        <taxon>Halobacteriales</taxon>
        <taxon>Haloferacaceae</taxon>
    </lineage>
</organism>
<accession>A0A0P7GMF9</accession>
<proteinExistence type="predicted"/>
<dbReference type="Proteomes" id="UP000050535">
    <property type="component" value="Unassembled WGS sequence"/>
</dbReference>
<keyword evidence="4" id="KW-1185">Reference proteome</keyword>
<feature type="domain" description="DUF6199" evidence="2">
    <location>
        <begin position="10"/>
        <end position="66"/>
    </location>
</feature>
<comment type="caution">
    <text evidence="3">The sequence shown here is derived from an EMBL/GenBank/DDBJ whole genome shotgun (WGS) entry which is preliminary data.</text>
</comment>
<feature type="transmembrane region" description="Helical" evidence="1">
    <location>
        <begin position="6"/>
        <end position="29"/>
    </location>
</feature>
<dbReference type="InterPro" id="IPR045679">
    <property type="entry name" value="DUF6199"/>
</dbReference>
<evidence type="ECO:0000313" key="3">
    <source>
        <dbReference type="EMBL" id="KPN29752.1"/>
    </source>
</evidence>
<gene>
    <name evidence="3" type="ORF">SY89_00469</name>
</gene>
<protein>
    <recommendedName>
        <fullName evidence="2">DUF6199 domain-containing protein</fullName>
    </recommendedName>
</protein>
<dbReference type="AlphaFoldDB" id="A0A0P7GMF9"/>
<keyword evidence="1" id="KW-0812">Transmembrane</keyword>
<dbReference type="Pfam" id="PF19701">
    <property type="entry name" value="DUF6199"/>
    <property type="match status" value="1"/>
</dbReference>
<reference evidence="4" key="1">
    <citation type="submission" date="2013-11" db="EMBL/GenBank/DDBJ databases">
        <authorList>
            <person name="Hoang H.T."/>
            <person name="Killian M.L."/>
            <person name="Madson D.M."/>
            <person name="Arruda P.H.E."/>
            <person name="Sun D."/>
            <person name="Schwartz K.J."/>
            <person name="Yoon K."/>
        </authorList>
    </citation>
    <scope>NUCLEOTIDE SEQUENCE [LARGE SCALE GENOMIC DNA]</scope>
    <source>
        <strain evidence="4">CDK2</strain>
    </source>
</reference>
<sequence length="70" mass="7941">MVQFSLPYSLLLIILGSVFIIYPQKIVWLRKALKKGDTRNISMSTDKCKIYRLFGIIGLIVGLFGVSIHI</sequence>